<feature type="compositionally biased region" description="Polar residues" evidence="1">
    <location>
        <begin position="273"/>
        <end position="289"/>
    </location>
</feature>
<feature type="compositionally biased region" description="Low complexity" evidence="1">
    <location>
        <begin position="392"/>
        <end position="401"/>
    </location>
</feature>
<feature type="compositionally biased region" description="Polar residues" evidence="1">
    <location>
        <begin position="204"/>
        <end position="213"/>
    </location>
</feature>
<organism evidence="2 3">
    <name type="scientific">Marasmius crinis-equi</name>
    <dbReference type="NCBI Taxonomy" id="585013"/>
    <lineage>
        <taxon>Eukaryota</taxon>
        <taxon>Fungi</taxon>
        <taxon>Dikarya</taxon>
        <taxon>Basidiomycota</taxon>
        <taxon>Agaricomycotina</taxon>
        <taxon>Agaricomycetes</taxon>
        <taxon>Agaricomycetidae</taxon>
        <taxon>Agaricales</taxon>
        <taxon>Marasmiineae</taxon>
        <taxon>Marasmiaceae</taxon>
        <taxon>Marasmius</taxon>
    </lineage>
</organism>
<feature type="compositionally biased region" description="Low complexity" evidence="1">
    <location>
        <begin position="256"/>
        <end position="265"/>
    </location>
</feature>
<name>A0ABR3G240_9AGAR</name>
<comment type="caution">
    <text evidence="2">The sequence shown here is derived from an EMBL/GenBank/DDBJ whole genome shotgun (WGS) entry which is preliminary data.</text>
</comment>
<feature type="compositionally biased region" description="Pro residues" evidence="1">
    <location>
        <begin position="58"/>
        <end position="69"/>
    </location>
</feature>
<feature type="compositionally biased region" description="Basic and acidic residues" evidence="1">
    <location>
        <begin position="370"/>
        <end position="383"/>
    </location>
</feature>
<dbReference type="EMBL" id="JBAHYK010000002">
    <property type="protein sequence ID" value="KAL0581908.1"/>
    <property type="molecule type" value="Genomic_DNA"/>
</dbReference>
<evidence type="ECO:0000313" key="2">
    <source>
        <dbReference type="EMBL" id="KAL0581908.1"/>
    </source>
</evidence>
<protein>
    <submittedName>
        <fullName evidence="2">Uncharacterized protein</fullName>
    </submittedName>
</protein>
<feature type="region of interest" description="Disordered" evidence="1">
    <location>
        <begin position="198"/>
        <end position="297"/>
    </location>
</feature>
<evidence type="ECO:0000256" key="1">
    <source>
        <dbReference type="SAM" id="MobiDB-lite"/>
    </source>
</evidence>
<feature type="compositionally biased region" description="Basic and acidic residues" evidence="1">
    <location>
        <begin position="403"/>
        <end position="414"/>
    </location>
</feature>
<proteinExistence type="predicted"/>
<feature type="compositionally biased region" description="Basic and acidic residues" evidence="1">
    <location>
        <begin position="215"/>
        <end position="238"/>
    </location>
</feature>
<feature type="region of interest" description="Disordered" evidence="1">
    <location>
        <begin position="367"/>
        <end position="414"/>
    </location>
</feature>
<dbReference type="Proteomes" id="UP001465976">
    <property type="component" value="Unassembled WGS sequence"/>
</dbReference>
<gene>
    <name evidence="2" type="ORF">V5O48_000138</name>
</gene>
<evidence type="ECO:0000313" key="3">
    <source>
        <dbReference type="Proteomes" id="UP001465976"/>
    </source>
</evidence>
<reference evidence="2 3" key="1">
    <citation type="submission" date="2024-02" db="EMBL/GenBank/DDBJ databases">
        <title>A draft genome for the cacao thread blight pathogen Marasmius crinis-equi.</title>
        <authorList>
            <person name="Cohen S.P."/>
            <person name="Baruah I.K."/>
            <person name="Amoako-Attah I."/>
            <person name="Bukari Y."/>
            <person name="Meinhardt L.W."/>
            <person name="Bailey B.A."/>
        </authorList>
    </citation>
    <scope>NUCLEOTIDE SEQUENCE [LARGE SCALE GENOMIC DNA]</scope>
    <source>
        <strain evidence="2 3">GH-76</strain>
    </source>
</reference>
<sequence length="430" mass="47482">MAYPYSGQSASTGSNPYAQQFAFTQFQPSNFQSHYKLPIAPAQPSTTRNTESKLAPKTKPPSPSPPPPEPCRDWDVLIRTFMKKLGLSQALKGFELDMLVMNSEWEENRIAAALDDLAKGVQVLRNKSTEEQKDEVMHERPLEERKLDYIHIVNGAEPSSPTSINKSISQFLSRKRLHNDASNRNEFLLSIAQKRARLSEDSQAETTEVSSCARTDAKQLDRDAQMKYDIAKNEDGPLKRTMKSRSTSAEEHAQPSTSSASVSAKGKGKAQPTRKSSVTSNPETVSLPDTPSAERHPGLDERLANLETHLSVRYVPSPPLNLLDRLTFLEDHLIQLEKDYPPWAALHFNQPNRTWPPPPPVTPIIVPPHLTRETSKKAVDEKAPSQGGGAAAAGSSGAAQPKGRKESSLHRAVLERLEVKNAKNVLANRG</sequence>
<feature type="region of interest" description="Disordered" evidence="1">
    <location>
        <begin position="34"/>
        <end position="72"/>
    </location>
</feature>
<keyword evidence="3" id="KW-1185">Reference proteome</keyword>
<accession>A0ABR3G240</accession>